<comment type="caution">
    <text evidence="21">The sequence shown here is derived from an EMBL/GenBank/DDBJ whole genome shotgun (WGS) entry which is preliminary data.</text>
</comment>
<dbReference type="GO" id="GO:0050019">
    <property type="term" value="F:L-arabinitol 4-dehydrogenase activity"/>
    <property type="evidence" value="ECO:0007669"/>
    <property type="project" value="UniProtKB-EC"/>
</dbReference>
<feature type="transmembrane region" description="Helical" evidence="19">
    <location>
        <begin position="229"/>
        <end position="251"/>
    </location>
</feature>
<dbReference type="InterPro" id="IPR020843">
    <property type="entry name" value="ER"/>
</dbReference>
<proteinExistence type="inferred from homology"/>
<evidence type="ECO:0000256" key="1">
    <source>
        <dbReference type="ARBA" id="ARBA00001947"/>
    </source>
</evidence>
<dbReference type="InterPro" id="IPR011032">
    <property type="entry name" value="GroES-like_sf"/>
</dbReference>
<evidence type="ECO:0000256" key="13">
    <source>
        <dbReference type="ARBA" id="ARBA00023136"/>
    </source>
</evidence>
<evidence type="ECO:0000256" key="5">
    <source>
        <dbReference type="ARBA" id="ARBA00011881"/>
    </source>
</evidence>
<evidence type="ECO:0000256" key="4">
    <source>
        <dbReference type="ARBA" id="ARBA00010992"/>
    </source>
</evidence>
<gene>
    <name evidence="21" type="ORF">Rhopal_002966-T1</name>
</gene>
<dbReference type="SMART" id="SM00829">
    <property type="entry name" value="PKS_ER"/>
    <property type="match status" value="1"/>
</dbReference>
<keyword evidence="8" id="KW-0479">Metal-binding</keyword>
<evidence type="ECO:0000259" key="20">
    <source>
        <dbReference type="PROSITE" id="PS50850"/>
    </source>
</evidence>
<dbReference type="Pfam" id="PF08240">
    <property type="entry name" value="ADH_N"/>
    <property type="match status" value="1"/>
</dbReference>
<comment type="cofactor">
    <cofactor evidence="1">
        <name>Zn(2+)</name>
        <dbReference type="ChEBI" id="CHEBI:29105"/>
    </cofactor>
</comment>
<dbReference type="InterPro" id="IPR013149">
    <property type="entry name" value="ADH-like_C"/>
</dbReference>
<dbReference type="Gene3D" id="3.40.50.720">
    <property type="entry name" value="NAD(P)-binding Rossmann-like Domain"/>
    <property type="match status" value="1"/>
</dbReference>
<evidence type="ECO:0000256" key="10">
    <source>
        <dbReference type="ARBA" id="ARBA00022989"/>
    </source>
</evidence>
<dbReference type="Gene3D" id="1.20.1250.20">
    <property type="entry name" value="MFS general substrate transporter like domains"/>
    <property type="match status" value="2"/>
</dbReference>
<dbReference type="PROSITE" id="PS50850">
    <property type="entry name" value="MFS"/>
    <property type="match status" value="1"/>
</dbReference>
<dbReference type="Gene3D" id="3.90.180.10">
    <property type="entry name" value="Medium-chain alcohol dehydrogenases, catalytic domain"/>
    <property type="match status" value="1"/>
</dbReference>
<sequence>MLCGKRLVWAINAVCGLSIFFFGYDQGMMGGVNSAPDYVETMGLGFVTMEGGKAVSTVTDSTKQAHLGTLIGCLVGGWFGDRIGRRKTIWMGCAWTLVGAPLQASAQNVGWMVAARIINGIGTGHLNVIVPVWSAEVSGHMSRGFFIALEFTLNIFESPRWLLKAGHRDESLAILARLRSDDGEVNDEALAEFNEIDETMRIDGGEEPSYLTMLFRSCGKLHLSRRTQLAIWIQILQEWGGIAAITVYQPVIFGLAGFDASKAGWVSGVNTITYMLSTLICVFTLDRIGRRMTLFWGGGVQAFALIMAGVFVHLLTVNPEKTPQYGGAATFMVFLYTATFGATWLTVPWVYPAEIWPVNARGKGNAMGVVGWSIGNGWCTLLVPVMFANIKENALYIFGIANIVAIAAVWAFYPETANRTLEEIDFLFFSKSPFVWHAEAEYRRLKGQLEAAVEAKSSAVHKERGSVDKEIAIFFFGYDQGMMGGVNSAPDYVKTMGLGFVTMEGGKAVSTVTDSTKQARKPALPAAAPEPLPAFARMAVPRHIAAYNPQAVLNSPNFRILPKGEVPRRDPSKNLAVAYAPEAQLHLVEKPVPKPREGEVVLHVRATGICGSDCHFWKHGRIGDTMVVRDTCGAGHESSGEVFEVGPGVDGLKKGDRVAIEAGVPCGNCEFCRIGQYNACPDVVFFSTPPFHGTLTRYHAHPAPWVHRIPDSISYEEGALLEPLAVALAGIERAGLRLGDPLLICGAGPIGLVSLLAARAAGATPIVITDISQSRLDFAKQLIPEVKTVLVERGIEPKAIAEKVKEEAGLPSGIAIALECTGVESSVQTAIFACKFGGTVFVIGVGKDFQNLPFMHMSENEKDLKLQYRYANQYPWAIRLVEGGLINLKPLVTHGFTLERGIEAFETAVDATRGGQTSQLSTTMPIADSPSPPADPHASTSVSAQLALPSSPVEVERGESQPRKKRKGSDKRMAPSRQEHACPERIHCEARLSRQDLVGRHFRLFHPDIDPPSPSSLPFSSAEARDQSSDDTNDEAEGEPERRKPIPLPPGTAPVTRRRRPRQRRLLTPEALDADSASATNQRDSQAAALSAPPFEEAESCLPTPPPQHFGLAEAAPAAYYDDDSDTLGADYSYQSAYVPYIGTLCDPVQELLPAKSARFDPPDQASVADRLSGAADELLGLDGLLGLSSSAPPAGRAGVATAGGSRDALDNSSAGASLFPDFSQSKSSANSDPLLPIASLPPDSPATQALALTPIHPRSRAEHEAALALSLPIARPRHFAVEALLGDADDWEDVADETGGEVEGKKGDGFDWLLESVTGPPGRREPSLFPGMDHLWAPERGHGSKFFMPAQRFCIAYLWPWEIPPLPKLSRYAAQTYSSLLPVLPILHRPTISQMSIDPPLAFALSVVGAGYFASARSFFEQMTHKKREFSVEALSNIVLHPDERMPATQTLLLYATVGIFDDSQAEREFTASHHPLLIQMFLDNEVPPLDIPEDLDLPISDLERVWRDWIRHETYIRIAFLCYLVDMEVGRNAGESKRLLSHSHAAVSTLPLPSSDLLWHAESPEEWRNIYVRLQAQQARYRLPGSPPGLPTFKAVLNALLSSTPPLPNSATAATLSSLSHASPLASTVLFQTLSSLQAQIAVSQRLLRNLSLPAPIALSASEGAGMGTFAGGSMVEAAAKSASESQERIAFGLKVIKLLGGTAACDRWFNGVQVIFH</sequence>
<dbReference type="InterPro" id="IPR003663">
    <property type="entry name" value="Sugar/inositol_transpt"/>
</dbReference>
<evidence type="ECO:0000256" key="18">
    <source>
        <dbReference type="SAM" id="MobiDB-lite"/>
    </source>
</evidence>
<dbReference type="EMBL" id="BQKY01000006">
    <property type="protein sequence ID" value="GJN89977.1"/>
    <property type="molecule type" value="Genomic_DNA"/>
</dbReference>
<dbReference type="GO" id="GO:0006062">
    <property type="term" value="P:sorbitol catabolic process"/>
    <property type="evidence" value="ECO:0007669"/>
    <property type="project" value="TreeGrafter"/>
</dbReference>
<dbReference type="FunFam" id="3.40.50.720:FF:000068">
    <property type="entry name" value="Sorbitol dehydrogenase"/>
    <property type="match status" value="1"/>
</dbReference>
<comment type="similarity">
    <text evidence="4">Belongs to the major facilitator superfamily. Sugar transporter (TC 2.A.1.1) family.</text>
</comment>
<dbReference type="GO" id="GO:0003677">
    <property type="term" value="F:DNA binding"/>
    <property type="evidence" value="ECO:0007669"/>
    <property type="project" value="InterPro"/>
</dbReference>
<evidence type="ECO:0000256" key="7">
    <source>
        <dbReference type="ARBA" id="ARBA00022692"/>
    </source>
</evidence>
<comment type="catalytic activity">
    <reaction evidence="17">
        <text>L-arabinitol + NAD(+) = L-xylulose + NADH + H(+)</text>
        <dbReference type="Rhea" id="RHEA:16381"/>
        <dbReference type="ChEBI" id="CHEBI:15378"/>
        <dbReference type="ChEBI" id="CHEBI:17399"/>
        <dbReference type="ChEBI" id="CHEBI:18403"/>
        <dbReference type="ChEBI" id="CHEBI:57540"/>
        <dbReference type="ChEBI" id="CHEBI:57945"/>
        <dbReference type="EC" id="1.1.1.12"/>
    </reaction>
</comment>
<organism evidence="21 22">
    <name type="scientific">Rhodotorula paludigena</name>
    <dbReference type="NCBI Taxonomy" id="86838"/>
    <lineage>
        <taxon>Eukaryota</taxon>
        <taxon>Fungi</taxon>
        <taxon>Dikarya</taxon>
        <taxon>Basidiomycota</taxon>
        <taxon>Pucciniomycotina</taxon>
        <taxon>Microbotryomycetes</taxon>
        <taxon>Sporidiobolales</taxon>
        <taxon>Sporidiobolaceae</taxon>
        <taxon>Rhodotorula</taxon>
    </lineage>
</organism>
<dbReference type="InterPro" id="IPR005828">
    <property type="entry name" value="MFS_sugar_transport-like"/>
</dbReference>
<reference evidence="21 22" key="1">
    <citation type="submission" date="2021-12" db="EMBL/GenBank/DDBJ databases">
        <title>High titer production of polyol ester of fatty acids by Rhodotorula paludigena BS15 towards product separation-free biomass refinery.</title>
        <authorList>
            <person name="Mano J."/>
            <person name="Ono H."/>
            <person name="Tanaka T."/>
            <person name="Naito K."/>
            <person name="Sushida H."/>
            <person name="Ike M."/>
            <person name="Tokuyasu K."/>
            <person name="Kitaoka M."/>
        </authorList>
    </citation>
    <scope>NUCLEOTIDE SEQUENCE [LARGE SCALE GENOMIC DNA]</scope>
    <source>
        <strain evidence="21 22">BS15</strain>
    </source>
</reference>
<dbReference type="SUPFAM" id="SSF50129">
    <property type="entry name" value="GroES-like"/>
    <property type="match status" value="1"/>
</dbReference>
<keyword evidence="13 19" id="KW-0472">Membrane</keyword>
<dbReference type="EC" id="1.1.1.12" evidence="14"/>
<dbReference type="InterPro" id="IPR036291">
    <property type="entry name" value="NAD(P)-bd_dom_sf"/>
</dbReference>
<dbReference type="GO" id="GO:0008270">
    <property type="term" value="F:zinc ion binding"/>
    <property type="evidence" value="ECO:0007669"/>
    <property type="project" value="InterPro"/>
</dbReference>
<evidence type="ECO:0000313" key="22">
    <source>
        <dbReference type="Proteomes" id="UP001342314"/>
    </source>
</evidence>
<feature type="region of interest" description="Disordered" evidence="18">
    <location>
        <begin position="1221"/>
        <end position="1243"/>
    </location>
</feature>
<name>A0AAV5GLQ3_9BASI</name>
<dbReference type="PRINTS" id="PR00171">
    <property type="entry name" value="SUGRTRNSPORT"/>
</dbReference>
<keyword evidence="6" id="KW-0813">Transport</keyword>
<evidence type="ECO:0000256" key="3">
    <source>
        <dbReference type="ARBA" id="ARBA00008072"/>
    </source>
</evidence>
<feature type="transmembrane region" description="Helical" evidence="19">
    <location>
        <begin position="6"/>
        <end position="24"/>
    </location>
</feature>
<dbReference type="PANTHER" id="PTHR43161">
    <property type="entry name" value="SORBITOL DEHYDROGENASE"/>
    <property type="match status" value="1"/>
</dbReference>
<comment type="catalytic activity">
    <reaction evidence="16">
        <text>myo-inositol(out) + H(+)(out) = myo-inositol(in) + H(+)(in)</text>
        <dbReference type="Rhea" id="RHEA:60364"/>
        <dbReference type="ChEBI" id="CHEBI:15378"/>
        <dbReference type="ChEBI" id="CHEBI:17268"/>
    </reaction>
</comment>
<feature type="transmembrane region" description="Helical" evidence="19">
    <location>
        <begin position="263"/>
        <end position="285"/>
    </location>
</feature>
<evidence type="ECO:0000256" key="2">
    <source>
        <dbReference type="ARBA" id="ARBA00004141"/>
    </source>
</evidence>
<evidence type="ECO:0000256" key="14">
    <source>
        <dbReference type="ARBA" id="ARBA00038954"/>
    </source>
</evidence>
<keyword evidence="12" id="KW-0520">NAD</keyword>
<keyword evidence="7 19" id="KW-0812">Transmembrane</keyword>
<feature type="compositionally biased region" description="Polar residues" evidence="18">
    <location>
        <begin position="1223"/>
        <end position="1232"/>
    </location>
</feature>
<evidence type="ECO:0000256" key="19">
    <source>
        <dbReference type="SAM" id="Phobius"/>
    </source>
</evidence>
<dbReference type="GO" id="GO:0006351">
    <property type="term" value="P:DNA-templated transcription"/>
    <property type="evidence" value="ECO:0007669"/>
    <property type="project" value="InterPro"/>
</dbReference>
<dbReference type="GO" id="GO:0022857">
    <property type="term" value="F:transmembrane transporter activity"/>
    <property type="evidence" value="ECO:0007669"/>
    <property type="project" value="InterPro"/>
</dbReference>
<accession>A0AAV5GLQ3</accession>
<evidence type="ECO:0000256" key="11">
    <source>
        <dbReference type="ARBA" id="ARBA00023002"/>
    </source>
</evidence>
<feature type="compositionally biased region" description="Basic residues" evidence="18">
    <location>
        <begin position="1056"/>
        <end position="1065"/>
    </location>
</feature>
<dbReference type="GO" id="GO:0016020">
    <property type="term" value="C:membrane"/>
    <property type="evidence" value="ECO:0007669"/>
    <property type="project" value="UniProtKB-SubCell"/>
</dbReference>
<evidence type="ECO:0000256" key="17">
    <source>
        <dbReference type="ARBA" id="ARBA00049317"/>
    </source>
</evidence>
<feature type="region of interest" description="Disordered" evidence="18">
    <location>
        <begin position="1005"/>
        <end position="1110"/>
    </location>
</feature>
<dbReference type="InterPro" id="IPR013154">
    <property type="entry name" value="ADH-like_N"/>
</dbReference>
<evidence type="ECO:0000313" key="21">
    <source>
        <dbReference type="EMBL" id="GJN89977.1"/>
    </source>
</evidence>
<dbReference type="GO" id="GO:0003939">
    <property type="term" value="F:L-iditol 2-dehydrogenase (NAD+) activity"/>
    <property type="evidence" value="ECO:0007669"/>
    <property type="project" value="TreeGrafter"/>
</dbReference>
<feature type="transmembrane region" description="Helical" evidence="19">
    <location>
        <begin position="328"/>
        <end position="351"/>
    </location>
</feature>
<evidence type="ECO:0000256" key="12">
    <source>
        <dbReference type="ARBA" id="ARBA00023027"/>
    </source>
</evidence>
<feature type="transmembrane region" description="Helical" evidence="19">
    <location>
        <begin position="294"/>
        <end position="316"/>
    </location>
</feature>
<feature type="transmembrane region" description="Helical" evidence="19">
    <location>
        <begin position="394"/>
        <end position="413"/>
    </location>
</feature>
<evidence type="ECO:0000256" key="8">
    <source>
        <dbReference type="ARBA" id="ARBA00022723"/>
    </source>
</evidence>
<dbReference type="Pfam" id="PF00107">
    <property type="entry name" value="ADH_zinc_N"/>
    <property type="match status" value="1"/>
</dbReference>
<dbReference type="InterPro" id="IPR002328">
    <property type="entry name" value="ADH_Zn_CS"/>
</dbReference>
<dbReference type="CDD" id="cd05285">
    <property type="entry name" value="sorbitol_DH"/>
    <property type="match status" value="1"/>
</dbReference>
<comment type="similarity">
    <text evidence="3">Belongs to the zinc-containing alcohol dehydrogenase family.</text>
</comment>
<dbReference type="InterPro" id="IPR045306">
    <property type="entry name" value="SDH-like"/>
</dbReference>
<evidence type="ECO:0000256" key="16">
    <source>
        <dbReference type="ARBA" id="ARBA00049119"/>
    </source>
</evidence>
<evidence type="ECO:0000256" key="9">
    <source>
        <dbReference type="ARBA" id="ARBA00022833"/>
    </source>
</evidence>
<keyword evidence="22" id="KW-1185">Reference proteome</keyword>
<keyword evidence="10 19" id="KW-1133">Transmembrane helix</keyword>
<dbReference type="SUPFAM" id="SSF51735">
    <property type="entry name" value="NAD(P)-binding Rossmann-fold domains"/>
    <property type="match status" value="1"/>
</dbReference>
<feature type="compositionally biased region" description="Basic and acidic residues" evidence="18">
    <location>
        <begin position="970"/>
        <end position="982"/>
    </location>
</feature>
<keyword evidence="9" id="KW-0862">Zinc</keyword>
<dbReference type="InterPro" id="IPR036259">
    <property type="entry name" value="MFS_trans_sf"/>
</dbReference>
<dbReference type="PANTHER" id="PTHR43161:SF12">
    <property type="entry name" value="L-ARABINITOL 4-DEHYDROGENASE"/>
    <property type="match status" value="1"/>
</dbReference>
<evidence type="ECO:0000256" key="6">
    <source>
        <dbReference type="ARBA" id="ARBA00022448"/>
    </source>
</evidence>
<dbReference type="PROSITE" id="PS00059">
    <property type="entry name" value="ADH_ZINC"/>
    <property type="match status" value="1"/>
</dbReference>
<protein>
    <recommendedName>
        <fullName evidence="15">L-arabinitol 4-dehydrogenase</fullName>
        <ecNumber evidence="14">1.1.1.12</ecNumber>
    </recommendedName>
</protein>
<comment type="subunit">
    <text evidence="5">Homotetramer.</text>
</comment>
<feature type="compositionally biased region" description="Acidic residues" evidence="18">
    <location>
        <begin position="1029"/>
        <end position="1038"/>
    </location>
</feature>
<evidence type="ECO:0000256" key="15">
    <source>
        <dbReference type="ARBA" id="ARBA00039783"/>
    </source>
</evidence>
<feature type="region of interest" description="Disordered" evidence="18">
    <location>
        <begin position="911"/>
        <end position="982"/>
    </location>
</feature>
<feature type="domain" description="Major facilitator superfamily (MFS) profile" evidence="20">
    <location>
        <begin position="11"/>
        <end position="417"/>
    </location>
</feature>
<dbReference type="Proteomes" id="UP001342314">
    <property type="component" value="Unassembled WGS sequence"/>
</dbReference>
<dbReference type="InterPro" id="IPR020846">
    <property type="entry name" value="MFS_dom"/>
</dbReference>
<dbReference type="SUPFAM" id="SSF103473">
    <property type="entry name" value="MFS general substrate transporter"/>
    <property type="match status" value="1"/>
</dbReference>
<keyword evidence="11" id="KW-0560">Oxidoreductase</keyword>
<feature type="compositionally biased region" description="Polar residues" evidence="18">
    <location>
        <begin position="914"/>
        <end position="924"/>
    </location>
</feature>
<dbReference type="Pfam" id="PF00083">
    <property type="entry name" value="Sugar_tr"/>
    <property type="match status" value="2"/>
</dbReference>
<comment type="subcellular location">
    <subcellularLocation>
        <location evidence="2">Membrane</location>
        <topology evidence="2">Multi-pass membrane protein</topology>
    </subcellularLocation>
</comment>